<evidence type="ECO:0000259" key="4">
    <source>
        <dbReference type="Pfam" id="PF00884"/>
    </source>
</evidence>
<proteinExistence type="inferred from homology"/>
<dbReference type="KEGG" id="pbs:Plabr_0423"/>
<dbReference type="InterPro" id="IPR050738">
    <property type="entry name" value="Sulfatase"/>
</dbReference>
<feature type="domain" description="Sulfatase N-terminal" evidence="4">
    <location>
        <begin position="28"/>
        <end position="312"/>
    </location>
</feature>
<dbReference type="SUPFAM" id="SSF53649">
    <property type="entry name" value="Alkaline phosphatase-like"/>
    <property type="match status" value="1"/>
</dbReference>
<dbReference type="HOGENOM" id="CLU_006332_7_3_0"/>
<dbReference type="eggNOG" id="COG3119">
    <property type="taxonomic scope" value="Bacteria"/>
</dbReference>
<dbReference type="AlphaFoldDB" id="F0SRI9"/>
<dbReference type="EMBL" id="CP002546">
    <property type="protein sequence ID" value="ADY58050.1"/>
    <property type="molecule type" value="Genomic_DNA"/>
</dbReference>
<dbReference type="PANTHER" id="PTHR42693:SF53">
    <property type="entry name" value="ENDO-4-O-SULFATASE"/>
    <property type="match status" value="1"/>
</dbReference>
<comment type="similarity">
    <text evidence="1">Belongs to the sulfatase family.</text>
</comment>
<dbReference type="OrthoDB" id="9763613at2"/>
<dbReference type="PANTHER" id="PTHR42693">
    <property type="entry name" value="ARYLSULFATASE FAMILY MEMBER"/>
    <property type="match status" value="1"/>
</dbReference>
<dbReference type="InterPro" id="IPR017850">
    <property type="entry name" value="Alkaline_phosphatase_core_sf"/>
</dbReference>
<name>F0SRI9_RUBBR</name>
<keyword evidence="3" id="KW-0732">Signal</keyword>
<keyword evidence="2" id="KW-0378">Hydrolase</keyword>
<dbReference type="RefSeq" id="WP_013626794.1">
    <property type="nucleotide sequence ID" value="NC_015174.1"/>
</dbReference>
<dbReference type="InterPro" id="IPR000917">
    <property type="entry name" value="Sulfatase_N"/>
</dbReference>
<evidence type="ECO:0000256" key="3">
    <source>
        <dbReference type="SAM" id="SignalP"/>
    </source>
</evidence>
<accession>F0SRI9</accession>
<evidence type="ECO:0000256" key="2">
    <source>
        <dbReference type="ARBA" id="ARBA00022801"/>
    </source>
</evidence>
<protein>
    <submittedName>
        <fullName evidence="5">Sulfatase</fullName>
    </submittedName>
</protein>
<dbReference type="Proteomes" id="UP000006860">
    <property type="component" value="Chromosome"/>
</dbReference>
<gene>
    <name evidence="5" type="ordered locus">Plabr_0423</name>
</gene>
<dbReference type="Pfam" id="PF00884">
    <property type="entry name" value="Sulfatase"/>
    <property type="match status" value="1"/>
</dbReference>
<dbReference type="Gene3D" id="3.40.720.10">
    <property type="entry name" value="Alkaline Phosphatase, subunit A"/>
    <property type="match status" value="1"/>
</dbReference>
<evidence type="ECO:0000256" key="1">
    <source>
        <dbReference type="ARBA" id="ARBA00008779"/>
    </source>
</evidence>
<dbReference type="GO" id="GO:0004065">
    <property type="term" value="F:arylsulfatase activity"/>
    <property type="evidence" value="ECO:0007669"/>
    <property type="project" value="TreeGrafter"/>
</dbReference>
<reference evidence="6" key="1">
    <citation type="submission" date="2011-02" db="EMBL/GenBank/DDBJ databases">
        <title>The complete genome of Planctomyces brasiliensis DSM 5305.</title>
        <authorList>
            <person name="Lucas S."/>
            <person name="Copeland A."/>
            <person name="Lapidus A."/>
            <person name="Bruce D."/>
            <person name="Goodwin L."/>
            <person name="Pitluck S."/>
            <person name="Kyrpides N."/>
            <person name="Mavromatis K."/>
            <person name="Pagani I."/>
            <person name="Ivanova N."/>
            <person name="Ovchinnikova G."/>
            <person name="Lu M."/>
            <person name="Detter J.C."/>
            <person name="Han C."/>
            <person name="Land M."/>
            <person name="Hauser L."/>
            <person name="Markowitz V."/>
            <person name="Cheng J.-F."/>
            <person name="Hugenholtz P."/>
            <person name="Woyke T."/>
            <person name="Wu D."/>
            <person name="Tindall B."/>
            <person name="Pomrenke H.G."/>
            <person name="Brambilla E."/>
            <person name="Klenk H.-P."/>
            <person name="Eisen J.A."/>
        </authorList>
    </citation>
    <scope>NUCLEOTIDE SEQUENCE [LARGE SCALE GENOMIC DNA]</scope>
    <source>
        <strain evidence="6">ATCC 49424 / DSM 5305 / JCM 21570 / NBRC 103401 / IFAM 1448</strain>
    </source>
</reference>
<keyword evidence="6" id="KW-1185">Reference proteome</keyword>
<evidence type="ECO:0000313" key="6">
    <source>
        <dbReference type="Proteomes" id="UP000006860"/>
    </source>
</evidence>
<dbReference type="CDD" id="cd16027">
    <property type="entry name" value="SGSH"/>
    <property type="match status" value="1"/>
</dbReference>
<evidence type="ECO:0000313" key="5">
    <source>
        <dbReference type="EMBL" id="ADY58050.1"/>
    </source>
</evidence>
<dbReference type="STRING" id="756272.Plabr_0423"/>
<sequence length="486" mass="55332">MKTALCWLFVLATFAISTASVSAAEERPNVLWIYLEDVSGWFSCYGDEVIETPHIDSLAEQGTKFTRFYTPAGVCSATRSAIVTGMMQTSIGAHQHRSCRPSFRRIDFGDDYVKNELPKYATPLPIRFRQAGYWTFNEGGKDDYNFEFSEDEFYDVCTGGPWGPARFLAGECLKGRKKDQPFFGQLQLGGGKLGKRAPKQIDPADVPVPPYYPDVPIVREEIAHHYDCLLKTDEQVGQILTFLDAHDLRDNTLIFLFSDHGMKLHRHKQFLYEGGIHMPLIVAGPGIPAGKVRDDLVSGIDISAASLAAADIKIPQKLEGRNFLAKNYQPREYIVAARDRCDYTIEQIRAVVTPRYKYLRNYLTDRPYMQPSYKDGWEVSKKFRELMANGEMNEAQLVFFSNDRVPEELYDLENDPHELHNLADDPKFAEELAAHRQLLSEWIAETGDQGQQPESDLGLLNTLIIWGDKCVNPEYDRVRHLLKEKQ</sequence>
<organism evidence="5 6">
    <name type="scientific">Rubinisphaera brasiliensis (strain ATCC 49424 / DSM 5305 / JCM 21570 / IAM 15109 / NBRC 103401 / IFAM 1448)</name>
    <name type="common">Planctomyces brasiliensis</name>
    <dbReference type="NCBI Taxonomy" id="756272"/>
    <lineage>
        <taxon>Bacteria</taxon>
        <taxon>Pseudomonadati</taxon>
        <taxon>Planctomycetota</taxon>
        <taxon>Planctomycetia</taxon>
        <taxon>Planctomycetales</taxon>
        <taxon>Planctomycetaceae</taxon>
        <taxon>Rubinisphaera</taxon>
    </lineage>
</organism>
<feature type="signal peptide" evidence="3">
    <location>
        <begin position="1"/>
        <end position="23"/>
    </location>
</feature>
<feature type="chain" id="PRO_5003257256" evidence="3">
    <location>
        <begin position="24"/>
        <end position="486"/>
    </location>
</feature>